<gene>
    <name evidence="3" type="ORF">LY79DRAFT_570371</name>
</gene>
<keyword evidence="4" id="KW-1185">Reference proteome</keyword>
<protein>
    <recommendedName>
        <fullName evidence="2">BZIP domain-containing protein</fullName>
    </recommendedName>
</protein>
<comment type="caution">
    <text evidence="3">The sequence shown here is derived from an EMBL/GenBank/DDBJ whole genome shotgun (WGS) entry which is preliminary data.</text>
</comment>
<dbReference type="InterPro" id="IPR004827">
    <property type="entry name" value="bZIP"/>
</dbReference>
<feature type="region of interest" description="Disordered" evidence="1">
    <location>
        <begin position="54"/>
        <end position="85"/>
    </location>
</feature>
<dbReference type="GO" id="GO:0003700">
    <property type="term" value="F:DNA-binding transcription factor activity"/>
    <property type="evidence" value="ECO:0007669"/>
    <property type="project" value="InterPro"/>
</dbReference>
<reference evidence="3" key="1">
    <citation type="submission" date="2021-06" db="EMBL/GenBank/DDBJ databases">
        <title>Comparative genomics, transcriptomics and evolutionary studies reveal genomic signatures of adaptation to plant cell wall in hemibiotrophic fungi.</title>
        <authorList>
            <consortium name="DOE Joint Genome Institute"/>
            <person name="Baroncelli R."/>
            <person name="Diaz J.F."/>
            <person name="Benocci T."/>
            <person name="Peng M."/>
            <person name="Battaglia E."/>
            <person name="Haridas S."/>
            <person name="Andreopoulos W."/>
            <person name="Labutti K."/>
            <person name="Pangilinan J."/>
            <person name="Floch G.L."/>
            <person name="Makela M.R."/>
            <person name="Henrissat B."/>
            <person name="Grigoriev I.V."/>
            <person name="Crouch J.A."/>
            <person name="De Vries R.P."/>
            <person name="Sukno S.A."/>
            <person name="Thon M.R."/>
        </authorList>
    </citation>
    <scope>NUCLEOTIDE SEQUENCE</scope>
    <source>
        <strain evidence="3">CBS 125086</strain>
    </source>
</reference>
<name>A0AAD8UZR7_9PEZI</name>
<sequence length="236" mass="26847">MHSIPALPWPLPRSQPTVPRITLVSPVLRLLRIFCGLRPAMELSEYEARRKIQNREAQRRYRQKQKQRGADTSNHDTNSDDHNRVPEFANANSAELQAGAESHDSLDVDFNELFQDSDWTIAASPSACANKTVDDIDALSRPPYSAHRSRSDNYVYQHTPSVSGPTHEWAPRNRRPSLPKTHKLILSKVDRIVHDLDRLYDFGVDMQLISPNDELKSTLTNVEALFHKSIHKAARG</sequence>
<dbReference type="EMBL" id="JAHLJV010000110">
    <property type="protein sequence ID" value="KAK1570183.1"/>
    <property type="molecule type" value="Genomic_DNA"/>
</dbReference>
<dbReference type="RefSeq" id="XP_060408338.1">
    <property type="nucleotide sequence ID" value="XM_060559142.1"/>
</dbReference>
<organism evidence="3 4">
    <name type="scientific">Colletotrichum navitas</name>
    <dbReference type="NCBI Taxonomy" id="681940"/>
    <lineage>
        <taxon>Eukaryota</taxon>
        <taxon>Fungi</taxon>
        <taxon>Dikarya</taxon>
        <taxon>Ascomycota</taxon>
        <taxon>Pezizomycotina</taxon>
        <taxon>Sordariomycetes</taxon>
        <taxon>Hypocreomycetidae</taxon>
        <taxon>Glomerellales</taxon>
        <taxon>Glomerellaceae</taxon>
        <taxon>Colletotrichum</taxon>
        <taxon>Colletotrichum graminicola species complex</taxon>
    </lineage>
</organism>
<dbReference type="CDD" id="cd14688">
    <property type="entry name" value="bZIP_YAP"/>
    <property type="match status" value="1"/>
</dbReference>
<dbReference type="PROSITE" id="PS00036">
    <property type="entry name" value="BZIP_BASIC"/>
    <property type="match status" value="1"/>
</dbReference>
<dbReference type="AlphaFoldDB" id="A0AAD8UZR7"/>
<dbReference type="GeneID" id="85443382"/>
<feature type="domain" description="BZIP" evidence="2">
    <location>
        <begin position="49"/>
        <end position="64"/>
    </location>
</feature>
<evidence type="ECO:0000313" key="3">
    <source>
        <dbReference type="EMBL" id="KAK1570183.1"/>
    </source>
</evidence>
<evidence type="ECO:0000259" key="2">
    <source>
        <dbReference type="PROSITE" id="PS00036"/>
    </source>
</evidence>
<feature type="compositionally biased region" description="Basic and acidic residues" evidence="1">
    <location>
        <begin position="73"/>
        <end position="85"/>
    </location>
</feature>
<proteinExistence type="predicted"/>
<dbReference type="Proteomes" id="UP001230504">
    <property type="component" value="Unassembled WGS sequence"/>
</dbReference>
<accession>A0AAD8UZR7</accession>
<evidence type="ECO:0000256" key="1">
    <source>
        <dbReference type="SAM" id="MobiDB-lite"/>
    </source>
</evidence>
<evidence type="ECO:0000313" key="4">
    <source>
        <dbReference type="Proteomes" id="UP001230504"/>
    </source>
</evidence>